<dbReference type="GO" id="GO:0018580">
    <property type="term" value="F:nitronate monooxygenase activity"/>
    <property type="evidence" value="ECO:0007669"/>
    <property type="project" value="InterPro"/>
</dbReference>
<sequence length="329" mass="34571">MRTKFTEAFGVEHPIVQGGMMWVGRAELVAAVADSGALGFLTALTQPTPEDLVAEIARTRELTDKPFGVNLTILPSINPPPYAEYRQAIIDSGIGIVETAGSNPVDHLPHLKDAGIKVIHKCTSVRHAVKAEQVGVDAVSIDGFECAGHPGEDDVAGLILIPAATGKLTIPVIASGGIADARGLVAALALGADGVNMGTRFMCTVESPVAHAVKEQIVANTERDTELIFRSLRNTARVATNAVSTEVVDIESRGCEFADIQHLVAGARGRTVFEAGDLDAGIWTAGQSQGLIDDIPTVRELVTRMVTEAESIITGRLARTVDSRIGAVS</sequence>
<dbReference type="AlphaFoldDB" id="A0A076ENC3"/>
<gene>
    <name evidence="4" type="ORF">EP51_10035</name>
</gene>
<evidence type="ECO:0000313" key="5">
    <source>
        <dbReference type="Proteomes" id="UP000028488"/>
    </source>
</evidence>
<dbReference type="RefSeq" id="WP_128639114.1">
    <property type="nucleotide sequence ID" value="NZ_CP008947.1"/>
</dbReference>
<dbReference type="InterPro" id="IPR004136">
    <property type="entry name" value="NMO"/>
</dbReference>
<dbReference type="InterPro" id="IPR013785">
    <property type="entry name" value="Aldolase_TIM"/>
</dbReference>
<dbReference type="PANTHER" id="PTHR32332">
    <property type="entry name" value="2-NITROPROPANE DIOXYGENASE"/>
    <property type="match status" value="1"/>
</dbReference>
<keyword evidence="4" id="KW-0503">Monooxygenase</keyword>
<protein>
    <submittedName>
        <fullName evidence="4">Nitronate monooxygenase</fullName>
    </submittedName>
</protein>
<dbReference type="PANTHER" id="PTHR32332:SF20">
    <property type="entry name" value="2-NITROPROPANE DIOXYGENASE-LIKE PROTEIN"/>
    <property type="match status" value="1"/>
</dbReference>
<reference evidence="4 5" key="1">
    <citation type="submission" date="2014-07" db="EMBL/GenBank/DDBJ databases">
        <title>Genome Sequence of Rhodococcus opacus Strain R7, a Biodegrader of Mono- and Polycyclic Aromatic Hydrocarbons.</title>
        <authorList>
            <person name="Di Gennaro P."/>
            <person name="Zampolli J."/>
            <person name="Presti I."/>
            <person name="Cappelletti M."/>
            <person name="D'Ursi P."/>
            <person name="Orro A."/>
            <person name="Mezzelani A."/>
            <person name="Milanesi L."/>
        </authorList>
    </citation>
    <scope>NUCLEOTIDE SEQUENCE [LARGE SCALE GENOMIC DNA]</scope>
    <source>
        <strain evidence="4 5">R7</strain>
    </source>
</reference>
<dbReference type="CDD" id="cd04730">
    <property type="entry name" value="NPD_like"/>
    <property type="match status" value="1"/>
</dbReference>
<evidence type="ECO:0000313" key="4">
    <source>
        <dbReference type="EMBL" id="AII04929.1"/>
    </source>
</evidence>
<keyword evidence="2" id="KW-0288">FMN</keyword>
<organism evidence="4 5">
    <name type="scientific">Rhodococcus opacus</name>
    <name type="common">Nocardia opaca</name>
    <dbReference type="NCBI Taxonomy" id="37919"/>
    <lineage>
        <taxon>Bacteria</taxon>
        <taxon>Bacillati</taxon>
        <taxon>Actinomycetota</taxon>
        <taxon>Actinomycetes</taxon>
        <taxon>Mycobacteriales</taxon>
        <taxon>Nocardiaceae</taxon>
        <taxon>Rhodococcus</taxon>
    </lineage>
</organism>
<name>A0A076ENC3_RHOOP</name>
<keyword evidence="3" id="KW-0560">Oxidoreductase</keyword>
<dbReference type="SUPFAM" id="SSF51412">
    <property type="entry name" value="Inosine monophosphate dehydrogenase (IMPDH)"/>
    <property type="match status" value="1"/>
</dbReference>
<evidence type="ECO:0000256" key="3">
    <source>
        <dbReference type="ARBA" id="ARBA00023002"/>
    </source>
</evidence>
<dbReference type="Proteomes" id="UP000028488">
    <property type="component" value="Chromosome"/>
</dbReference>
<dbReference type="EMBL" id="CP008947">
    <property type="protein sequence ID" value="AII04929.1"/>
    <property type="molecule type" value="Genomic_DNA"/>
</dbReference>
<keyword evidence="1" id="KW-0285">Flavoprotein</keyword>
<evidence type="ECO:0000256" key="2">
    <source>
        <dbReference type="ARBA" id="ARBA00022643"/>
    </source>
</evidence>
<accession>A0A076ENC3</accession>
<dbReference type="eggNOG" id="COG2070">
    <property type="taxonomic scope" value="Bacteria"/>
</dbReference>
<dbReference type="Gene3D" id="3.20.20.70">
    <property type="entry name" value="Aldolase class I"/>
    <property type="match status" value="1"/>
</dbReference>
<dbReference type="Pfam" id="PF03060">
    <property type="entry name" value="NMO"/>
    <property type="match status" value="2"/>
</dbReference>
<evidence type="ECO:0000256" key="1">
    <source>
        <dbReference type="ARBA" id="ARBA00022630"/>
    </source>
</evidence>
<proteinExistence type="predicted"/>